<evidence type="ECO:0000313" key="4">
    <source>
        <dbReference type="Proteomes" id="UP001595824"/>
    </source>
</evidence>
<name>A0ABV8TMS0_9ACTN</name>
<sequence length="146" mass="15518">MDHLHDAFRVHLFVSEDEVGEVEGAFIEIGIRGRKLPAHGSAPLAEVLFAGSASLTAIGHLIVALRRYFKRGIIVDALSRDGITIKSDRSIPRGMVIVRSQDGTIEVRDAEGIGQALIGAVTNAASRGGESRTESIMPSQSGEPST</sequence>
<comment type="caution">
    <text evidence="3">The sequence shown here is derived from an EMBL/GenBank/DDBJ whole genome shotgun (WGS) entry which is preliminary data.</text>
</comment>
<keyword evidence="4" id="KW-1185">Reference proteome</keyword>
<keyword evidence="2" id="KW-1133">Transmembrane helix</keyword>
<evidence type="ECO:0000256" key="1">
    <source>
        <dbReference type="SAM" id="MobiDB-lite"/>
    </source>
</evidence>
<accession>A0ABV8TMS0</accession>
<proteinExistence type="predicted"/>
<feature type="compositionally biased region" description="Polar residues" evidence="1">
    <location>
        <begin position="134"/>
        <end position="146"/>
    </location>
</feature>
<feature type="transmembrane region" description="Helical" evidence="2">
    <location>
        <begin position="47"/>
        <end position="65"/>
    </location>
</feature>
<feature type="region of interest" description="Disordered" evidence="1">
    <location>
        <begin position="124"/>
        <end position="146"/>
    </location>
</feature>
<protein>
    <submittedName>
        <fullName evidence="3">Uncharacterized protein</fullName>
    </submittedName>
</protein>
<organism evidence="3 4">
    <name type="scientific">Streptomyces andamanensis</name>
    <dbReference type="NCBI Taxonomy" id="1565035"/>
    <lineage>
        <taxon>Bacteria</taxon>
        <taxon>Bacillati</taxon>
        <taxon>Actinomycetota</taxon>
        <taxon>Actinomycetes</taxon>
        <taxon>Kitasatosporales</taxon>
        <taxon>Streptomycetaceae</taxon>
        <taxon>Streptomyces</taxon>
    </lineage>
</organism>
<dbReference type="RefSeq" id="WP_381743528.1">
    <property type="nucleotide sequence ID" value="NZ_JBHSDP010000027.1"/>
</dbReference>
<dbReference type="Proteomes" id="UP001595824">
    <property type="component" value="Unassembled WGS sequence"/>
</dbReference>
<dbReference type="EMBL" id="JBHSDP010000027">
    <property type="protein sequence ID" value="MFC4332025.1"/>
    <property type="molecule type" value="Genomic_DNA"/>
</dbReference>
<reference evidence="4" key="1">
    <citation type="journal article" date="2019" name="Int. J. Syst. Evol. Microbiol.">
        <title>The Global Catalogue of Microorganisms (GCM) 10K type strain sequencing project: providing services to taxonomists for standard genome sequencing and annotation.</title>
        <authorList>
            <consortium name="The Broad Institute Genomics Platform"/>
            <consortium name="The Broad Institute Genome Sequencing Center for Infectious Disease"/>
            <person name="Wu L."/>
            <person name="Ma J."/>
        </authorList>
    </citation>
    <scope>NUCLEOTIDE SEQUENCE [LARGE SCALE GENOMIC DNA]</scope>
    <source>
        <strain evidence="4">PCU 347</strain>
    </source>
</reference>
<keyword evidence="2" id="KW-0812">Transmembrane</keyword>
<evidence type="ECO:0000256" key="2">
    <source>
        <dbReference type="SAM" id="Phobius"/>
    </source>
</evidence>
<evidence type="ECO:0000313" key="3">
    <source>
        <dbReference type="EMBL" id="MFC4332025.1"/>
    </source>
</evidence>
<gene>
    <name evidence="3" type="ORF">ACFPC0_30530</name>
</gene>
<keyword evidence="2" id="KW-0472">Membrane</keyword>